<dbReference type="EMBL" id="CP041186">
    <property type="protein sequence ID" value="QDG49430.1"/>
    <property type="molecule type" value="Genomic_DNA"/>
</dbReference>
<dbReference type="AlphaFoldDB" id="A0A4Y6PMF2"/>
<organism evidence="1 2">
    <name type="scientific">Persicimonas caeni</name>
    <dbReference type="NCBI Taxonomy" id="2292766"/>
    <lineage>
        <taxon>Bacteria</taxon>
        <taxon>Deltaproteobacteria</taxon>
        <taxon>Bradymonadales</taxon>
        <taxon>Bradymonadaceae</taxon>
        <taxon>Persicimonas</taxon>
    </lineage>
</organism>
<sequence>MRMECQVCGNDYDKPLIIEYEGDEYVFDCFECAVDELAPDCGTCGVRIIGHGNEVDGEMYCCANCAAQAGHGEIRDRA</sequence>
<evidence type="ECO:0000313" key="2">
    <source>
        <dbReference type="Proteomes" id="UP000315995"/>
    </source>
</evidence>
<evidence type="ECO:0008006" key="3">
    <source>
        <dbReference type="Google" id="ProtNLM"/>
    </source>
</evidence>
<accession>A0A4Y6PMF2</accession>
<reference evidence="1 2" key="1">
    <citation type="submission" date="2019-06" db="EMBL/GenBank/DDBJ databases">
        <title>Persicimonas caeni gen. nov., sp. nov., a predatory bacterium isolated from solar saltern.</title>
        <authorList>
            <person name="Wang S."/>
        </authorList>
    </citation>
    <scope>NUCLEOTIDE SEQUENCE [LARGE SCALE GENOMIC DNA]</scope>
    <source>
        <strain evidence="1 2">YN101</strain>
    </source>
</reference>
<gene>
    <name evidence="1" type="ORF">FIV42_01360</name>
</gene>
<evidence type="ECO:0000313" key="1">
    <source>
        <dbReference type="EMBL" id="QDG49430.1"/>
    </source>
</evidence>
<protein>
    <recommendedName>
        <fullName evidence="3">Metallothionein</fullName>
    </recommendedName>
</protein>
<accession>A0A5B8XZD7</accession>
<proteinExistence type="predicted"/>
<dbReference type="OrthoDB" id="163862at2"/>
<dbReference type="Proteomes" id="UP000315995">
    <property type="component" value="Chromosome"/>
</dbReference>
<keyword evidence="2" id="KW-1185">Reference proteome</keyword>
<name>A0A4Y6PMF2_PERCE</name>